<dbReference type="RefSeq" id="WP_132699226.1">
    <property type="nucleotide sequence ID" value="NZ_SLZR01000001.1"/>
</dbReference>
<feature type="binding site" evidence="6">
    <location>
        <begin position="101"/>
        <end position="104"/>
    </location>
    <ligand>
        <name>substrate</name>
    </ligand>
</feature>
<dbReference type="GO" id="GO:0005886">
    <property type="term" value="C:plasma membrane"/>
    <property type="evidence" value="ECO:0007669"/>
    <property type="project" value="UniProtKB-SubCell"/>
</dbReference>
<comment type="similarity">
    <text evidence="1 6">Belongs to the inositol monophosphatase superfamily. CysQ family.</text>
</comment>
<comment type="subcellular location">
    <subcellularLocation>
        <location evidence="6">Cell inner membrane</location>
        <topology evidence="6">Peripheral membrane protein</topology>
        <orientation evidence="6">Cytoplasmic side</orientation>
    </subcellularLocation>
</comment>
<dbReference type="GO" id="GO:0000103">
    <property type="term" value="P:sulfate assimilation"/>
    <property type="evidence" value="ECO:0007669"/>
    <property type="project" value="TreeGrafter"/>
</dbReference>
<dbReference type="AlphaFoldDB" id="A0A4R3IG62"/>
<dbReference type="HAMAP" id="MF_02095">
    <property type="entry name" value="CysQ"/>
    <property type="match status" value="1"/>
</dbReference>
<keyword evidence="6 7" id="KW-0479">Metal-binding</keyword>
<feature type="binding site" evidence="6">
    <location>
        <position position="225"/>
    </location>
    <ligand>
        <name>Mg(2+)</name>
        <dbReference type="ChEBI" id="CHEBI:18420"/>
        <label>2</label>
    </ligand>
</feature>
<feature type="binding site" evidence="6">
    <location>
        <position position="99"/>
    </location>
    <ligand>
        <name>Mg(2+)</name>
        <dbReference type="ChEBI" id="CHEBI:18420"/>
        <label>2</label>
    </ligand>
</feature>
<organism evidence="8 9">
    <name type="scientific">Reinekea marinisedimentorum</name>
    <dbReference type="NCBI Taxonomy" id="230495"/>
    <lineage>
        <taxon>Bacteria</taxon>
        <taxon>Pseudomonadati</taxon>
        <taxon>Pseudomonadota</taxon>
        <taxon>Gammaproteobacteria</taxon>
        <taxon>Oceanospirillales</taxon>
        <taxon>Saccharospirillaceae</taxon>
        <taxon>Reinekea</taxon>
    </lineage>
</organism>
<comment type="cofactor">
    <cofactor evidence="6 7">
        <name>Mg(2+)</name>
        <dbReference type="ChEBI" id="CHEBI:18420"/>
    </cofactor>
</comment>
<evidence type="ECO:0000313" key="8">
    <source>
        <dbReference type="EMBL" id="TCS43992.1"/>
    </source>
</evidence>
<name>A0A4R3IG62_9GAMM</name>
<dbReference type="InterPro" id="IPR050725">
    <property type="entry name" value="CysQ/Inositol_MonoPase"/>
</dbReference>
<dbReference type="SUPFAM" id="SSF56655">
    <property type="entry name" value="Carbohydrate phosphatase"/>
    <property type="match status" value="1"/>
</dbReference>
<evidence type="ECO:0000256" key="3">
    <source>
        <dbReference type="ARBA" id="ARBA00022519"/>
    </source>
</evidence>
<dbReference type="Proteomes" id="UP000295793">
    <property type="component" value="Unassembled WGS sequence"/>
</dbReference>
<feature type="binding site" evidence="6">
    <location>
        <position position="80"/>
    </location>
    <ligand>
        <name>substrate</name>
    </ligand>
</feature>
<evidence type="ECO:0000256" key="2">
    <source>
        <dbReference type="ARBA" id="ARBA00022475"/>
    </source>
</evidence>
<dbReference type="EMBL" id="SLZR01000001">
    <property type="protein sequence ID" value="TCS43992.1"/>
    <property type="molecule type" value="Genomic_DNA"/>
</dbReference>
<dbReference type="CDD" id="cd01638">
    <property type="entry name" value="CysQ"/>
    <property type="match status" value="1"/>
</dbReference>
<keyword evidence="9" id="KW-1185">Reference proteome</keyword>
<dbReference type="Pfam" id="PF00459">
    <property type="entry name" value="Inositol_P"/>
    <property type="match status" value="1"/>
</dbReference>
<evidence type="ECO:0000256" key="5">
    <source>
        <dbReference type="ARBA" id="ARBA00023136"/>
    </source>
</evidence>
<proteinExistence type="inferred from homology"/>
<dbReference type="GO" id="GO:0000287">
    <property type="term" value="F:magnesium ion binding"/>
    <property type="evidence" value="ECO:0007669"/>
    <property type="project" value="UniProtKB-UniRule"/>
</dbReference>
<feature type="binding site" evidence="7">
    <location>
        <position position="101"/>
    </location>
    <ligand>
        <name>Mg(2+)</name>
        <dbReference type="ChEBI" id="CHEBI:18420"/>
        <label>1</label>
        <note>catalytic</note>
    </ligand>
</feature>
<keyword evidence="6 7" id="KW-0460">Magnesium</keyword>
<dbReference type="OrthoDB" id="9785695at2"/>
<gene>
    <name evidence="6" type="primary">cysQ</name>
    <name evidence="8" type="ORF">BCF53_101335</name>
</gene>
<feature type="binding site" evidence="6">
    <location>
        <position position="99"/>
    </location>
    <ligand>
        <name>Mg(2+)</name>
        <dbReference type="ChEBI" id="CHEBI:18420"/>
        <label>1</label>
    </ligand>
</feature>
<accession>A0A4R3IG62</accession>
<feature type="binding site" evidence="6">
    <location>
        <position position="101"/>
    </location>
    <ligand>
        <name>Mg(2+)</name>
        <dbReference type="ChEBI" id="CHEBI:18420"/>
        <label>1</label>
    </ligand>
</feature>
<comment type="catalytic activity">
    <reaction evidence="6">
        <text>adenosine 3',5'-bisphosphate + H2O = AMP + phosphate</text>
        <dbReference type="Rhea" id="RHEA:10040"/>
        <dbReference type="ChEBI" id="CHEBI:15377"/>
        <dbReference type="ChEBI" id="CHEBI:43474"/>
        <dbReference type="ChEBI" id="CHEBI:58343"/>
        <dbReference type="ChEBI" id="CHEBI:456215"/>
        <dbReference type="EC" id="3.1.3.7"/>
    </reaction>
</comment>
<sequence length="275" mass="30304">MKLATPDTSIQLSVGQLQLTRLFALAEQASEAVLKIYGDESLWQQVSKSDDTPVTAADLKSSELLVAGLPSVLDCPVVSEEDLPPYQLRRQWPLYWLVDPIDGTKEFIGRTGEFVINIALMHQHQPVFGLIYQITEGRAWWGGPEVGAYYTSPLKKLGSQLGATSKDILALGSRRSRWKGEWRPRLEGCGYQVATQSVGSALKFAYLAEGRADMYPRLGPTSEWDTAAPQAILQATGGAIVQWNGEPLQYGKANTLNPHFVAVRDRSFLKVLLGN</sequence>
<evidence type="ECO:0000313" key="9">
    <source>
        <dbReference type="Proteomes" id="UP000295793"/>
    </source>
</evidence>
<dbReference type="InterPro" id="IPR006240">
    <property type="entry name" value="CysQ"/>
</dbReference>
<dbReference type="GO" id="GO:0008441">
    <property type="term" value="F:3'(2'),5'-bisphosphate nucleotidase activity"/>
    <property type="evidence" value="ECO:0007669"/>
    <property type="project" value="UniProtKB-UniRule"/>
</dbReference>
<comment type="caution">
    <text evidence="8">The sequence shown here is derived from an EMBL/GenBank/DDBJ whole genome shotgun (WGS) entry which is preliminary data.</text>
</comment>
<feature type="binding site" evidence="7">
    <location>
        <position position="102"/>
    </location>
    <ligand>
        <name>Mg(2+)</name>
        <dbReference type="ChEBI" id="CHEBI:18420"/>
        <label>1</label>
        <note>catalytic</note>
    </ligand>
</feature>
<keyword evidence="2 6" id="KW-1003">Cell membrane</keyword>
<keyword evidence="4 6" id="KW-0378">Hydrolase</keyword>
<keyword evidence="3 6" id="KW-0997">Cell inner membrane</keyword>
<evidence type="ECO:0000256" key="6">
    <source>
        <dbReference type="HAMAP-Rule" id="MF_02095"/>
    </source>
</evidence>
<dbReference type="EC" id="3.1.3.7" evidence="6"/>
<evidence type="ECO:0000256" key="7">
    <source>
        <dbReference type="PIRSR" id="PIRSR600760-2"/>
    </source>
</evidence>
<protein>
    <recommendedName>
        <fullName evidence="6">3'(2'),5'-bisphosphate nucleotidase CysQ</fullName>
        <ecNumber evidence="6">3.1.3.7</ecNumber>
    </recommendedName>
    <alternativeName>
        <fullName evidence="6">3'(2'),5-bisphosphonucleoside 3'(2')-phosphohydrolase</fullName>
    </alternativeName>
    <alternativeName>
        <fullName evidence="6">3'-phosphoadenosine 5'-phosphate phosphatase</fullName>
        <shortName evidence="6">PAP phosphatase</shortName>
    </alternativeName>
</protein>
<feature type="binding site" evidence="7">
    <location>
        <position position="225"/>
    </location>
    <ligand>
        <name>Mg(2+)</name>
        <dbReference type="ChEBI" id="CHEBI:18420"/>
        <label>1</label>
        <note>catalytic</note>
    </ligand>
</feature>
<dbReference type="InterPro" id="IPR020550">
    <property type="entry name" value="Inositol_monophosphatase_CS"/>
</dbReference>
<dbReference type="PANTHER" id="PTHR43028">
    <property type="entry name" value="3'(2'),5'-BISPHOSPHATE NUCLEOTIDASE 1"/>
    <property type="match status" value="1"/>
</dbReference>
<evidence type="ECO:0000256" key="4">
    <source>
        <dbReference type="ARBA" id="ARBA00022801"/>
    </source>
</evidence>
<dbReference type="Gene3D" id="3.40.190.80">
    <property type="match status" value="1"/>
</dbReference>
<dbReference type="GO" id="GO:0050427">
    <property type="term" value="P:3'-phosphoadenosine 5'-phosphosulfate metabolic process"/>
    <property type="evidence" value="ECO:0007669"/>
    <property type="project" value="TreeGrafter"/>
</dbReference>
<dbReference type="Gene3D" id="3.30.540.10">
    <property type="entry name" value="Fructose-1,6-Bisphosphatase, subunit A, domain 1"/>
    <property type="match status" value="1"/>
</dbReference>
<dbReference type="InterPro" id="IPR000760">
    <property type="entry name" value="Inositol_monophosphatase-like"/>
</dbReference>
<dbReference type="GO" id="GO:0046854">
    <property type="term" value="P:phosphatidylinositol phosphate biosynthetic process"/>
    <property type="evidence" value="ECO:0007669"/>
    <property type="project" value="InterPro"/>
</dbReference>
<feature type="binding site" evidence="7">
    <location>
        <position position="99"/>
    </location>
    <ligand>
        <name>Mg(2+)</name>
        <dbReference type="ChEBI" id="CHEBI:18420"/>
        <label>1</label>
        <note>catalytic</note>
    </ligand>
</feature>
<comment type="function">
    <text evidence="6">Converts adenosine-3',5'-bisphosphate (PAP) to AMP.</text>
</comment>
<feature type="binding site" evidence="6">
    <location>
        <position position="225"/>
    </location>
    <ligand>
        <name>substrate</name>
    </ligand>
</feature>
<feature type="binding site" evidence="7">
    <location>
        <position position="80"/>
    </location>
    <ligand>
        <name>Mg(2+)</name>
        <dbReference type="ChEBI" id="CHEBI:18420"/>
        <label>1</label>
        <note>catalytic</note>
    </ligand>
</feature>
<evidence type="ECO:0000256" key="1">
    <source>
        <dbReference type="ARBA" id="ARBA00005289"/>
    </source>
</evidence>
<feature type="binding site" evidence="6">
    <location>
        <position position="80"/>
    </location>
    <ligand>
        <name>Mg(2+)</name>
        <dbReference type="ChEBI" id="CHEBI:18420"/>
        <label>1</label>
    </ligand>
</feature>
<dbReference type="PANTHER" id="PTHR43028:SF5">
    <property type="entry name" value="3'(2'),5'-BISPHOSPHATE NUCLEOTIDASE 1"/>
    <property type="match status" value="1"/>
</dbReference>
<reference evidence="8 9" key="1">
    <citation type="submission" date="2019-03" db="EMBL/GenBank/DDBJ databases">
        <title>Genomic Encyclopedia of Archaeal and Bacterial Type Strains, Phase II (KMG-II): from individual species to whole genera.</title>
        <authorList>
            <person name="Goeker M."/>
        </authorList>
    </citation>
    <scope>NUCLEOTIDE SEQUENCE [LARGE SCALE GENOMIC DNA]</scope>
    <source>
        <strain evidence="8 9">DSM 15388</strain>
    </source>
</reference>
<dbReference type="PROSITE" id="PS00630">
    <property type="entry name" value="IMP_2"/>
    <property type="match status" value="1"/>
</dbReference>
<feature type="binding site" evidence="6">
    <location>
        <position position="102"/>
    </location>
    <ligand>
        <name>Mg(2+)</name>
        <dbReference type="ChEBI" id="CHEBI:18420"/>
        <label>2</label>
    </ligand>
</feature>
<keyword evidence="5 6" id="KW-0472">Membrane</keyword>